<feature type="region of interest" description="Disordered" evidence="1">
    <location>
        <begin position="39"/>
        <end position="66"/>
    </location>
</feature>
<dbReference type="AlphaFoldDB" id="A0A939IJ80"/>
<feature type="compositionally biased region" description="Basic and acidic residues" evidence="1">
    <location>
        <begin position="54"/>
        <end position="66"/>
    </location>
</feature>
<protein>
    <submittedName>
        <fullName evidence="3">Uncharacterized protein</fullName>
    </submittedName>
</protein>
<dbReference type="EMBL" id="JAFKCZ010000004">
    <property type="protein sequence ID" value="MBN7796006.1"/>
    <property type="molecule type" value="Genomic_DNA"/>
</dbReference>
<evidence type="ECO:0000256" key="1">
    <source>
        <dbReference type="SAM" id="MobiDB-lite"/>
    </source>
</evidence>
<comment type="caution">
    <text evidence="3">The sequence shown here is derived from an EMBL/GenBank/DDBJ whole genome shotgun (WGS) entry which is preliminary data.</text>
</comment>
<accession>A0A939IJ80</accession>
<keyword evidence="4" id="KW-1185">Reference proteome</keyword>
<feature type="chain" id="PRO_5037119498" evidence="2">
    <location>
        <begin position="22"/>
        <end position="79"/>
    </location>
</feature>
<evidence type="ECO:0000313" key="4">
    <source>
        <dbReference type="Proteomes" id="UP000664303"/>
    </source>
</evidence>
<keyword evidence="2" id="KW-0732">Signal</keyword>
<sequence>MQGLRVIPLLTALALPATAPAADPPEKTCQRLKDAIERYTDKRRAGGSPQQMDSWKRARQDKKNEWDRLKCRRISARLE</sequence>
<reference evidence="3" key="1">
    <citation type="submission" date="2021-02" db="EMBL/GenBank/DDBJ databases">
        <title>PHA producing bacteria isolated from coastal sediment in Guangdong, Shenzhen.</title>
        <authorList>
            <person name="Zheng W."/>
            <person name="Yu S."/>
            <person name="Huang Y."/>
        </authorList>
    </citation>
    <scope>NUCLEOTIDE SEQUENCE</scope>
    <source>
        <strain evidence="3">TN14-10</strain>
    </source>
</reference>
<evidence type="ECO:0000313" key="3">
    <source>
        <dbReference type="EMBL" id="MBN7796006.1"/>
    </source>
</evidence>
<dbReference type="Proteomes" id="UP000664303">
    <property type="component" value="Unassembled WGS sequence"/>
</dbReference>
<evidence type="ECO:0000256" key="2">
    <source>
        <dbReference type="SAM" id="SignalP"/>
    </source>
</evidence>
<name>A0A939IJ80_9GAMM</name>
<feature type="signal peptide" evidence="2">
    <location>
        <begin position="1"/>
        <end position="21"/>
    </location>
</feature>
<gene>
    <name evidence="3" type="ORF">JYP50_05370</name>
</gene>
<organism evidence="3 4">
    <name type="scientific">Parahaliea mediterranea</name>
    <dbReference type="NCBI Taxonomy" id="651086"/>
    <lineage>
        <taxon>Bacteria</taxon>
        <taxon>Pseudomonadati</taxon>
        <taxon>Pseudomonadota</taxon>
        <taxon>Gammaproteobacteria</taxon>
        <taxon>Cellvibrionales</taxon>
        <taxon>Halieaceae</taxon>
        <taxon>Parahaliea</taxon>
    </lineage>
</organism>
<dbReference type="RefSeq" id="WP_206559457.1">
    <property type="nucleotide sequence ID" value="NZ_JAFKCZ010000004.1"/>
</dbReference>
<proteinExistence type="predicted"/>